<evidence type="ECO:0000313" key="2">
    <source>
        <dbReference type="Proteomes" id="UP001159363"/>
    </source>
</evidence>
<sequence length="245" mass="28810">MTKLHVYLRYESMARRGANEIALCVCRAILDLPEEIKHVVLYSDSCPGQNKNTPFLATCLYVLQEKKIEMLDHKFMVPGHSRMECEVTMLTQISHPHDWAQLIRMAGKKKTFNVIELTQEDFCDYASLLRTDIQMGTSNEDGEKFLWQQVRWLRYVLDKPTKVPYKTYLKGKDTFSVIDMTPRRQQPHSCLKQNKCYNNVVPIYEAKKIFYHCSHTSHLFFMSFYKNLKTEMDLTDPICDSDEEN</sequence>
<dbReference type="Proteomes" id="UP001159363">
    <property type="component" value="Chromosome 3"/>
</dbReference>
<keyword evidence="2" id="KW-1185">Reference proteome</keyword>
<evidence type="ECO:0000313" key="1">
    <source>
        <dbReference type="EMBL" id="KAJ8888929.1"/>
    </source>
</evidence>
<name>A0ABQ9HX34_9NEOP</name>
<organism evidence="1 2">
    <name type="scientific">Dryococelus australis</name>
    <dbReference type="NCBI Taxonomy" id="614101"/>
    <lineage>
        <taxon>Eukaryota</taxon>
        <taxon>Metazoa</taxon>
        <taxon>Ecdysozoa</taxon>
        <taxon>Arthropoda</taxon>
        <taxon>Hexapoda</taxon>
        <taxon>Insecta</taxon>
        <taxon>Pterygota</taxon>
        <taxon>Neoptera</taxon>
        <taxon>Polyneoptera</taxon>
        <taxon>Phasmatodea</taxon>
        <taxon>Verophasmatodea</taxon>
        <taxon>Anareolatae</taxon>
        <taxon>Phasmatidae</taxon>
        <taxon>Eurycanthinae</taxon>
        <taxon>Dryococelus</taxon>
    </lineage>
</organism>
<proteinExistence type="predicted"/>
<comment type="caution">
    <text evidence="1">The sequence shown here is derived from an EMBL/GenBank/DDBJ whole genome shotgun (WGS) entry which is preliminary data.</text>
</comment>
<protein>
    <submittedName>
        <fullName evidence="1">Uncharacterized protein</fullName>
    </submittedName>
</protein>
<dbReference type="EMBL" id="JARBHB010000003">
    <property type="protein sequence ID" value="KAJ8888929.1"/>
    <property type="molecule type" value="Genomic_DNA"/>
</dbReference>
<dbReference type="PANTHER" id="PTHR10773">
    <property type="entry name" value="DNA-DIRECTED RNA POLYMERASES I, II, AND III SUBUNIT RPABC2"/>
    <property type="match status" value="1"/>
</dbReference>
<accession>A0ABQ9HX34</accession>
<gene>
    <name evidence="1" type="ORF">PR048_008423</name>
</gene>
<dbReference type="PANTHER" id="PTHR10773:SF19">
    <property type="match status" value="1"/>
</dbReference>
<reference evidence="1 2" key="1">
    <citation type="submission" date="2023-02" db="EMBL/GenBank/DDBJ databases">
        <title>LHISI_Scaffold_Assembly.</title>
        <authorList>
            <person name="Stuart O.P."/>
            <person name="Cleave R."/>
            <person name="Magrath M.J.L."/>
            <person name="Mikheyev A.S."/>
        </authorList>
    </citation>
    <scope>NUCLEOTIDE SEQUENCE [LARGE SCALE GENOMIC DNA]</scope>
    <source>
        <strain evidence="1">Daus_M_001</strain>
        <tissue evidence="1">Leg muscle</tissue>
    </source>
</reference>